<comment type="caution">
    <text evidence="1">The sequence shown here is derived from an EMBL/GenBank/DDBJ whole genome shotgun (WGS) entry which is preliminary data.</text>
</comment>
<accession>A0A645A3D9</accession>
<protein>
    <submittedName>
        <fullName evidence="1">Uncharacterized protein</fullName>
    </submittedName>
</protein>
<gene>
    <name evidence="1" type="ORF">SDC9_94414</name>
</gene>
<reference evidence="1" key="1">
    <citation type="submission" date="2019-08" db="EMBL/GenBank/DDBJ databases">
        <authorList>
            <person name="Kucharzyk K."/>
            <person name="Murdoch R.W."/>
            <person name="Higgins S."/>
            <person name="Loffler F."/>
        </authorList>
    </citation>
    <scope>NUCLEOTIDE SEQUENCE</scope>
</reference>
<name>A0A645A3D9_9ZZZZ</name>
<dbReference type="AlphaFoldDB" id="A0A645A3D9"/>
<sequence>MMRRIILTLLLIFLYVPSPAAAFEKAAPMDFIFKGGEYRERITMVIEAPITARIEGPEGCHFYIDFAGRSELQNTETDDNGIETYSAIPEAVFIRSDRDDLDPSTFSAGLIYEPVTSSLAWLLRSSDPGHPEEKWTKELSESEYKFIGFQTTITAEVGTNAILVQYAGTIPDTNEIVIEITDADAPDILTRKLIYPTEIPGYFQMPGGGILGIEKIEIEEGVPMLLYEWGKEPPL</sequence>
<organism evidence="1">
    <name type="scientific">bioreactor metagenome</name>
    <dbReference type="NCBI Taxonomy" id="1076179"/>
    <lineage>
        <taxon>unclassified sequences</taxon>
        <taxon>metagenomes</taxon>
        <taxon>ecological metagenomes</taxon>
    </lineage>
</organism>
<evidence type="ECO:0000313" key="1">
    <source>
        <dbReference type="EMBL" id="MPM47700.1"/>
    </source>
</evidence>
<dbReference type="EMBL" id="VSSQ01011781">
    <property type="protein sequence ID" value="MPM47700.1"/>
    <property type="molecule type" value="Genomic_DNA"/>
</dbReference>
<proteinExistence type="predicted"/>